<evidence type="ECO:0000256" key="13">
    <source>
        <dbReference type="ARBA" id="ARBA00022840"/>
    </source>
</evidence>
<protein>
    <recommendedName>
        <fullName evidence="3">non-specific serine/threonine protein kinase</fullName>
        <ecNumber evidence="3">2.7.11.1</ecNumber>
    </recommendedName>
</protein>
<evidence type="ECO:0000256" key="8">
    <source>
        <dbReference type="ARBA" id="ARBA00022692"/>
    </source>
</evidence>
<comment type="catalytic activity">
    <reaction evidence="19">
        <text>L-seryl-[protein] + ATP = O-phospho-L-seryl-[protein] + ADP + H(+)</text>
        <dbReference type="Rhea" id="RHEA:17989"/>
        <dbReference type="Rhea" id="RHEA-COMP:9863"/>
        <dbReference type="Rhea" id="RHEA-COMP:11604"/>
        <dbReference type="ChEBI" id="CHEBI:15378"/>
        <dbReference type="ChEBI" id="CHEBI:29999"/>
        <dbReference type="ChEBI" id="CHEBI:30616"/>
        <dbReference type="ChEBI" id="CHEBI:83421"/>
        <dbReference type="ChEBI" id="CHEBI:456216"/>
        <dbReference type="EC" id="2.7.11.1"/>
    </reaction>
</comment>
<comment type="similarity">
    <text evidence="2">Belongs to the protein kinase superfamily. Ser/Thr protein kinase family.</text>
</comment>
<keyword evidence="8 22" id="KW-0812">Transmembrane</keyword>
<dbReference type="InterPro" id="IPR008271">
    <property type="entry name" value="Ser/Thr_kinase_AS"/>
</dbReference>
<dbReference type="Pfam" id="PF00560">
    <property type="entry name" value="LRR_1"/>
    <property type="match status" value="3"/>
</dbReference>
<dbReference type="InterPro" id="IPR032675">
    <property type="entry name" value="LRR_dom_sf"/>
</dbReference>
<dbReference type="Gene3D" id="3.80.10.10">
    <property type="entry name" value="Ribonuclease Inhibitor"/>
    <property type="match status" value="1"/>
</dbReference>
<feature type="domain" description="Protein kinase" evidence="23">
    <location>
        <begin position="790"/>
        <end position="1069"/>
    </location>
</feature>
<dbReference type="SUPFAM" id="SSF56112">
    <property type="entry name" value="Protein kinase-like (PK-like)"/>
    <property type="match status" value="1"/>
</dbReference>
<comment type="subcellular location">
    <subcellularLocation>
        <location evidence="1">Cell membrane</location>
        <topology evidence="1">Single-pass membrane protein</topology>
    </subcellularLocation>
</comment>
<keyword evidence="5" id="KW-0723">Serine/threonine-protein kinase</keyword>
<keyword evidence="16" id="KW-0675">Receptor</keyword>
<evidence type="ECO:0000256" key="20">
    <source>
        <dbReference type="PROSITE-ProRule" id="PRU10141"/>
    </source>
</evidence>
<dbReference type="SMART" id="SM00220">
    <property type="entry name" value="S_TKc"/>
    <property type="match status" value="1"/>
</dbReference>
<keyword evidence="10" id="KW-0677">Repeat</keyword>
<accession>B9FAT5</accession>
<dbReference type="PROSITE" id="PS00108">
    <property type="entry name" value="PROTEIN_KINASE_ST"/>
    <property type="match status" value="1"/>
</dbReference>
<dbReference type="GO" id="GO:0009742">
    <property type="term" value="P:brassinosteroid mediated signaling pathway"/>
    <property type="evidence" value="ECO:0007669"/>
    <property type="project" value="UniProtKB-ARBA"/>
</dbReference>
<feature type="region of interest" description="Disordered" evidence="21">
    <location>
        <begin position="337"/>
        <end position="365"/>
    </location>
</feature>
<dbReference type="Gene3D" id="1.10.510.10">
    <property type="entry name" value="Transferase(Phosphotransferase) domain 1"/>
    <property type="match status" value="1"/>
</dbReference>
<dbReference type="EC" id="2.7.11.1" evidence="3"/>
<dbReference type="AlphaFoldDB" id="B9FAT5"/>
<dbReference type="InterPro" id="IPR013210">
    <property type="entry name" value="LRR_N_plant-typ"/>
</dbReference>
<dbReference type="Gene3D" id="1.10.418.10">
    <property type="entry name" value="Calponin-like domain"/>
    <property type="match status" value="1"/>
</dbReference>
<feature type="transmembrane region" description="Helical" evidence="22">
    <location>
        <begin position="724"/>
        <end position="746"/>
    </location>
</feature>
<feature type="region of interest" description="Disordered" evidence="21">
    <location>
        <begin position="1"/>
        <end position="20"/>
    </location>
</feature>
<dbReference type="FunFam" id="3.30.200.20:FF:000015">
    <property type="entry name" value="Somatic embryogenesis receptor kinase 1"/>
    <property type="match status" value="1"/>
</dbReference>
<feature type="transmembrane region" description="Helical" evidence="22">
    <location>
        <begin position="475"/>
        <end position="494"/>
    </location>
</feature>
<dbReference type="Proteomes" id="UP000007752">
    <property type="component" value="Chromosome 3"/>
</dbReference>
<evidence type="ECO:0000256" key="14">
    <source>
        <dbReference type="ARBA" id="ARBA00022989"/>
    </source>
</evidence>
<evidence type="ECO:0000256" key="12">
    <source>
        <dbReference type="ARBA" id="ARBA00022777"/>
    </source>
</evidence>
<evidence type="ECO:0000256" key="21">
    <source>
        <dbReference type="SAM" id="MobiDB-lite"/>
    </source>
</evidence>
<feature type="compositionally biased region" description="Basic and acidic residues" evidence="21">
    <location>
        <begin position="222"/>
        <end position="233"/>
    </location>
</feature>
<evidence type="ECO:0000256" key="4">
    <source>
        <dbReference type="ARBA" id="ARBA00022475"/>
    </source>
</evidence>
<dbReference type="PANTHER" id="PTHR48006">
    <property type="entry name" value="LEUCINE-RICH REPEAT-CONTAINING PROTEIN DDB_G0281931-RELATED"/>
    <property type="match status" value="1"/>
</dbReference>
<evidence type="ECO:0000256" key="17">
    <source>
        <dbReference type="ARBA" id="ARBA00023180"/>
    </source>
</evidence>
<evidence type="ECO:0000256" key="11">
    <source>
        <dbReference type="ARBA" id="ARBA00022741"/>
    </source>
</evidence>
<reference evidence="24" key="2">
    <citation type="submission" date="2008-12" db="EMBL/GenBank/DDBJ databases">
        <title>Improved gene annotation of the rice (Oryza sativa) genomes.</title>
        <authorList>
            <person name="Wang J."/>
            <person name="Li R."/>
            <person name="Fan W."/>
            <person name="Huang Q."/>
            <person name="Zhang J."/>
            <person name="Zhou Y."/>
            <person name="Hu Y."/>
            <person name="Zi S."/>
            <person name="Li J."/>
            <person name="Ni P."/>
            <person name="Zheng H."/>
            <person name="Zhang Y."/>
            <person name="Zhao M."/>
            <person name="Hao Q."/>
            <person name="McDermott J."/>
            <person name="Samudrala R."/>
            <person name="Kristiansen K."/>
            <person name="Wong G.K.-S."/>
        </authorList>
    </citation>
    <scope>NUCLEOTIDE SEQUENCE</scope>
</reference>
<evidence type="ECO:0000256" key="1">
    <source>
        <dbReference type="ARBA" id="ARBA00004162"/>
    </source>
</evidence>
<evidence type="ECO:0000256" key="9">
    <source>
        <dbReference type="ARBA" id="ARBA00022729"/>
    </source>
</evidence>
<evidence type="ECO:0000256" key="18">
    <source>
        <dbReference type="ARBA" id="ARBA00047899"/>
    </source>
</evidence>
<dbReference type="PANTHER" id="PTHR48006:SF102">
    <property type="entry name" value="LEUCINE-RICH REPEAT-CONTAINING PROTEIN DDB_G0281931-RELATED"/>
    <property type="match status" value="1"/>
</dbReference>
<dbReference type="InterPro" id="IPR017441">
    <property type="entry name" value="Protein_kinase_ATP_BS"/>
</dbReference>
<evidence type="ECO:0000256" key="10">
    <source>
        <dbReference type="ARBA" id="ARBA00022737"/>
    </source>
</evidence>
<dbReference type="CDD" id="cd12087">
    <property type="entry name" value="TM_EGFR-like"/>
    <property type="match status" value="1"/>
</dbReference>
<evidence type="ECO:0000256" key="6">
    <source>
        <dbReference type="ARBA" id="ARBA00022614"/>
    </source>
</evidence>
<dbReference type="Pfam" id="PF07714">
    <property type="entry name" value="PK_Tyr_Ser-Thr"/>
    <property type="match status" value="1"/>
</dbReference>
<dbReference type="FunFam" id="3.80.10.10:FF:000150">
    <property type="entry name" value="Putative LRR receptor-like serine/threonine-protein kinase"/>
    <property type="match status" value="1"/>
</dbReference>
<dbReference type="InterPro" id="IPR000719">
    <property type="entry name" value="Prot_kinase_dom"/>
</dbReference>
<feature type="compositionally biased region" description="Basic and acidic residues" evidence="21">
    <location>
        <begin position="259"/>
        <end position="275"/>
    </location>
</feature>
<dbReference type="InterPro" id="IPR001611">
    <property type="entry name" value="Leu-rich_rpt"/>
</dbReference>
<evidence type="ECO:0000256" key="19">
    <source>
        <dbReference type="ARBA" id="ARBA00048679"/>
    </source>
</evidence>
<dbReference type="PROSITE" id="PS00107">
    <property type="entry name" value="PROTEIN_KINASE_ATP"/>
    <property type="match status" value="1"/>
</dbReference>
<evidence type="ECO:0000256" key="15">
    <source>
        <dbReference type="ARBA" id="ARBA00023136"/>
    </source>
</evidence>
<feature type="compositionally biased region" description="Basic and acidic residues" evidence="21">
    <location>
        <begin position="441"/>
        <end position="458"/>
    </location>
</feature>
<dbReference type="PROSITE" id="PS50011">
    <property type="entry name" value="PROTEIN_KINASE_DOM"/>
    <property type="match status" value="1"/>
</dbReference>
<evidence type="ECO:0000256" key="3">
    <source>
        <dbReference type="ARBA" id="ARBA00012513"/>
    </source>
</evidence>
<dbReference type="GO" id="GO:0005886">
    <property type="term" value="C:plasma membrane"/>
    <property type="evidence" value="ECO:0007669"/>
    <property type="project" value="UniProtKB-SubCell"/>
</dbReference>
<feature type="region of interest" description="Disordered" evidence="21">
    <location>
        <begin position="221"/>
        <end position="275"/>
    </location>
</feature>
<feature type="binding site" evidence="20">
    <location>
        <position position="818"/>
    </location>
    <ligand>
        <name>ATP</name>
        <dbReference type="ChEBI" id="CHEBI:30616"/>
    </ligand>
</feature>
<keyword evidence="9" id="KW-0732">Signal</keyword>
<evidence type="ECO:0000256" key="22">
    <source>
        <dbReference type="SAM" id="Phobius"/>
    </source>
</evidence>
<evidence type="ECO:0000259" key="23">
    <source>
        <dbReference type="PROSITE" id="PS50011"/>
    </source>
</evidence>
<keyword evidence="17" id="KW-0325">Glycoprotein</keyword>
<dbReference type="FunFam" id="1.10.510.10:FF:000016">
    <property type="entry name" value="Somatic embryogenesis receptor-like kinase 1"/>
    <property type="match status" value="1"/>
</dbReference>
<keyword evidence="14 22" id="KW-1133">Transmembrane helix</keyword>
<proteinExistence type="inferred from homology"/>
<comment type="catalytic activity">
    <reaction evidence="18">
        <text>L-threonyl-[protein] + ATP = O-phospho-L-threonyl-[protein] + ADP + H(+)</text>
        <dbReference type="Rhea" id="RHEA:46608"/>
        <dbReference type="Rhea" id="RHEA-COMP:11060"/>
        <dbReference type="Rhea" id="RHEA-COMP:11605"/>
        <dbReference type="ChEBI" id="CHEBI:15378"/>
        <dbReference type="ChEBI" id="CHEBI:30013"/>
        <dbReference type="ChEBI" id="CHEBI:30616"/>
        <dbReference type="ChEBI" id="CHEBI:61977"/>
        <dbReference type="ChEBI" id="CHEBI:456216"/>
        <dbReference type="EC" id="2.7.11.1"/>
    </reaction>
</comment>
<keyword evidence="11 20" id="KW-0547">Nucleotide-binding</keyword>
<dbReference type="EMBL" id="CM000140">
    <property type="protein sequence ID" value="EEE59769.1"/>
    <property type="molecule type" value="Genomic_DNA"/>
</dbReference>
<organism evidence="24">
    <name type="scientific">Oryza sativa subsp. japonica</name>
    <name type="common">Rice</name>
    <dbReference type="NCBI Taxonomy" id="39947"/>
    <lineage>
        <taxon>Eukaryota</taxon>
        <taxon>Viridiplantae</taxon>
        <taxon>Streptophyta</taxon>
        <taxon>Embryophyta</taxon>
        <taxon>Tracheophyta</taxon>
        <taxon>Spermatophyta</taxon>
        <taxon>Magnoliopsida</taxon>
        <taxon>Liliopsida</taxon>
        <taxon>Poales</taxon>
        <taxon>Poaceae</taxon>
        <taxon>BOP clade</taxon>
        <taxon>Oryzoideae</taxon>
        <taxon>Oryzeae</taxon>
        <taxon>Oryzinae</taxon>
        <taxon>Oryza</taxon>
        <taxon>Oryza sativa</taxon>
    </lineage>
</organism>
<sequence length="1113" mass="122910">MRTAQQQQQKQQGGVVRVDQASPASSFRELDDAFLQTQTKIWLGEVLHLRFDEAVIVADLLADGELLFQVSKVLWKRLVRMNKEQMKQSKVYIYERTSSGKSNGKYMPYPKVDSFLKICQILGLAGIDLFTPSDVVEKRNVRKVCMCIRLLSKKARTMRLTVPDFDIVTHTIAMPNYIVGGIRRSLEQPQCSSSGSSGYSPSANSKALNQQRVFGAENDQQCETHYDSDEAESKLSALEPEDSVSEDNISTLLKSGNMPKEEKEGYGDSEHGMHEEKSLSESVGSIDFGNMESDSVGSTPLFHKNESYCCIESPTDQCSRTRTIRCSLSSEESDSISSHLVVDSSKAKRTHGEHLEPLNGNGKRFANDPEKESDALQKVTFDQQCDLLACDGESVCSNCDSTPYSSLTPIDSACGKLPAVSEDDSACRGLELEFRCGNETDVSQKEDKQVESEYKAENDSSAQMNENDVPKSGKGMLKSVAGGITLVGAVFFIAHLRRSKDRSFAGVIAPFSEKSVQGDSRAKKVEKTKAGDALYDMKLKLNATGNQLSDWNQNQVNPCTWNSVICDNNYNVVQVTLASMGFTGVLSPRIGELQFLNVLSLPGNKITGGIPEQIGNLSSLTSLDLEDNLLVGPIPASLGQLSKLQILILSQNNLNGTIPDTVARISSLTDIRLAYNKLSGSIPGSLFQVARYNFSGNNLTCGANFLHPCSSSISYQGSSHGSKVGIVLGTVVGAIGILIIGAVFIVCNGRRKSHLREVFVDVSGEDDRRIAFGQLKRFAWRELQLATDSFSEKNVLGQGGFGKVYKGALPDGTKIAVKRLTDYESPGGEAAFLREVELISVAVHRNLLRLIGFCTTQTERLLVYPFMQNLSVAYRLREFKPGEPILDWSARKRVAIGTARGLEYLHEHCNPKIIHRDVKAANVLLDEDFEPVVGDFGLAKLVDVQKTSVTTQVRGTMGHIAPEYLSTGKSSERTDVFGYGIMLLELVTGQRAIDFSRLEEEDDVLLLDHVKKLQREGQLGAIVDRNLSSNYDGQEVEMMIQIALLCTQASPEDRPSMSEVVRMLEGEGLAERWEEWQQVEVTRRQDYERMQQRFDWGEDSIFNQEAIELSAGR</sequence>
<keyword evidence="15 22" id="KW-0472">Membrane</keyword>
<keyword evidence="4" id="KW-1003">Cell membrane</keyword>
<dbReference type="InterPro" id="IPR001245">
    <property type="entry name" value="Ser-Thr/Tyr_kinase_cat_dom"/>
</dbReference>
<dbReference type="GO" id="GO:0005524">
    <property type="term" value="F:ATP binding"/>
    <property type="evidence" value="ECO:0007669"/>
    <property type="project" value="UniProtKB-UniRule"/>
</dbReference>
<evidence type="ECO:0000256" key="7">
    <source>
        <dbReference type="ARBA" id="ARBA00022679"/>
    </source>
</evidence>
<dbReference type="Pfam" id="PF08263">
    <property type="entry name" value="LRRNT_2"/>
    <property type="match status" value="1"/>
</dbReference>
<dbReference type="CDD" id="cd00014">
    <property type="entry name" value="CH_SF"/>
    <property type="match status" value="1"/>
</dbReference>
<keyword evidence="7" id="KW-0808">Transferase</keyword>
<evidence type="ECO:0000313" key="24">
    <source>
        <dbReference type="EMBL" id="EEE59769.1"/>
    </source>
</evidence>
<gene>
    <name evidence="24" type="ORF">OsJ_12264</name>
</gene>
<dbReference type="GO" id="GO:0004674">
    <property type="term" value="F:protein serine/threonine kinase activity"/>
    <property type="evidence" value="ECO:0007669"/>
    <property type="project" value="UniProtKB-KW"/>
</dbReference>
<dbReference type="SUPFAM" id="SSF52058">
    <property type="entry name" value="L domain-like"/>
    <property type="match status" value="1"/>
</dbReference>
<dbReference type="Gene3D" id="3.30.200.20">
    <property type="entry name" value="Phosphorylase Kinase, domain 1"/>
    <property type="match status" value="1"/>
</dbReference>
<keyword evidence="12" id="KW-0418">Kinase</keyword>
<dbReference type="SUPFAM" id="SSF47576">
    <property type="entry name" value="Calponin-homology domain, CH-domain"/>
    <property type="match status" value="1"/>
</dbReference>
<evidence type="ECO:0000256" key="2">
    <source>
        <dbReference type="ARBA" id="ARBA00008684"/>
    </source>
</evidence>
<name>B9FAT5_ORYSJ</name>
<keyword evidence="13 20" id="KW-0067">ATP-binding</keyword>
<dbReference type="InterPro" id="IPR036872">
    <property type="entry name" value="CH_dom_sf"/>
</dbReference>
<feature type="compositionally biased region" description="Low complexity" evidence="21">
    <location>
        <begin position="1"/>
        <end position="12"/>
    </location>
</feature>
<evidence type="ECO:0000256" key="16">
    <source>
        <dbReference type="ARBA" id="ARBA00023170"/>
    </source>
</evidence>
<dbReference type="InterPro" id="IPR011009">
    <property type="entry name" value="Kinase-like_dom_sf"/>
</dbReference>
<reference evidence="24" key="1">
    <citation type="journal article" date="2005" name="PLoS Biol.">
        <title>The genomes of Oryza sativa: a history of duplications.</title>
        <authorList>
            <person name="Yu J."/>
            <person name="Wang J."/>
            <person name="Lin W."/>
            <person name="Li S."/>
            <person name="Li H."/>
            <person name="Zhou J."/>
            <person name="Ni P."/>
            <person name="Dong W."/>
            <person name="Hu S."/>
            <person name="Zeng C."/>
            <person name="Zhang J."/>
            <person name="Zhang Y."/>
            <person name="Li R."/>
            <person name="Xu Z."/>
            <person name="Li S."/>
            <person name="Li X."/>
            <person name="Zheng H."/>
            <person name="Cong L."/>
            <person name="Lin L."/>
            <person name="Yin J."/>
            <person name="Geng J."/>
            <person name="Li G."/>
            <person name="Shi J."/>
            <person name="Liu J."/>
            <person name="Lv H."/>
            <person name="Li J."/>
            <person name="Wang J."/>
            <person name="Deng Y."/>
            <person name="Ran L."/>
            <person name="Shi X."/>
            <person name="Wang X."/>
            <person name="Wu Q."/>
            <person name="Li C."/>
            <person name="Ren X."/>
            <person name="Wang J."/>
            <person name="Wang X."/>
            <person name="Li D."/>
            <person name="Liu D."/>
            <person name="Zhang X."/>
            <person name="Ji Z."/>
            <person name="Zhao W."/>
            <person name="Sun Y."/>
            <person name="Zhang Z."/>
            <person name="Bao J."/>
            <person name="Han Y."/>
            <person name="Dong L."/>
            <person name="Ji J."/>
            <person name="Chen P."/>
            <person name="Wu S."/>
            <person name="Liu J."/>
            <person name="Xiao Y."/>
            <person name="Bu D."/>
            <person name="Tan J."/>
            <person name="Yang L."/>
            <person name="Ye C."/>
            <person name="Zhang J."/>
            <person name="Xu J."/>
            <person name="Zhou Y."/>
            <person name="Yu Y."/>
            <person name="Zhang B."/>
            <person name="Zhuang S."/>
            <person name="Wei H."/>
            <person name="Liu B."/>
            <person name="Lei M."/>
            <person name="Yu H."/>
            <person name="Li Y."/>
            <person name="Xu H."/>
            <person name="Wei S."/>
            <person name="He X."/>
            <person name="Fang L."/>
            <person name="Zhang Z."/>
            <person name="Zhang Y."/>
            <person name="Huang X."/>
            <person name="Su Z."/>
            <person name="Tong W."/>
            <person name="Li J."/>
            <person name="Tong Z."/>
            <person name="Li S."/>
            <person name="Ye J."/>
            <person name="Wang L."/>
            <person name="Fang L."/>
            <person name="Lei T."/>
            <person name="Chen C."/>
            <person name="Chen H."/>
            <person name="Xu Z."/>
            <person name="Li H."/>
            <person name="Huang H."/>
            <person name="Zhang F."/>
            <person name="Xu H."/>
            <person name="Li N."/>
            <person name="Zhao C."/>
            <person name="Li S."/>
            <person name="Dong L."/>
            <person name="Huang Y."/>
            <person name="Li L."/>
            <person name="Xi Y."/>
            <person name="Qi Q."/>
            <person name="Li W."/>
            <person name="Zhang B."/>
            <person name="Hu W."/>
            <person name="Zhang Y."/>
            <person name="Tian X."/>
            <person name="Jiao Y."/>
            <person name="Liang X."/>
            <person name="Jin J."/>
            <person name="Gao L."/>
            <person name="Zheng W."/>
            <person name="Hao B."/>
            <person name="Liu S."/>
            <person name="Wang W."/>
            <person name="Yuan L."/>
            <person name="Cao M."/>
            <person name="McDermott J."/>
            <person name="Samudrala R."/>
            <person name="Wang J."/>
            <person name="Wong G.K."/>
            <person name="Yang H."/>
        </authorList>
    </citation>
    <scope>NUCLEOTIDE SEQUENCE [LARGE SCALE GENOMIC DNA]</scope>
</reference>
<feature type="region of interest" description="Disordered" evidence="21">
    <location>
        <begin position="441"/>
        <end position="471"/>
    </location>
</feature>
<evidence type="ECO:0000256" key="5">
    <source>
        <dbReference type="ARBA" id="ARBA00022527"/>
    </source>
</evidence>
<dbReference type="InterPro" id="IPR051824">
    <property type="entry name" value="LRR_Rcpt-Like_S/T_Kinase"/>
</dbReference>
<keyword evidence="6" id="KW-0433">Leucine-rich repeat</keyword>